<evidence type="ECO:0000256" key="2">
    <source>
        <dbReference type="SAM" id="SignalP"/>
    </source>
</evidence>
<dbReference type="RefSeq" id="WP_213668563.1">
    <property type="nucleotide sequence ID" value="NZ_JAHCDA010000001.1"/>
</dbReference>
<evidence type="ECO:0000256" key="1">
    <source>
        <dbReference type="SAM" id="MobiDB-lite"/>
    </source>
</evidence>
<gene>
    <name evidence="3" type="ORF">KHU32_03105</name>
</gene>
<evidence type="ECO:0008006" key="5">
    <source>
        <dbReference type="Google" id="ProtNLM"/>
    </source>
</evidence>
<reference evidence="3 4" key="1">
    <citation type="submission" date="2021-05" db="EMBL/GenBank/DDBJ databases">
        <title>Roseococcus sp. XZZS9, whole genome shotgun sequencing project.</title>
        <authorList>
            <person name="Zhao G."/>
            <person name="Shen L."/>
        </authorList>
    </citation>
    <scope>NUCLEOTIDE SEQUENCE [LARGE SCALE GENOMIC DNA]</scope>
    <source>
        <strain evidence="3 4">XZZS9</strain>
    </source>
</reference>
<feature type="region of interest" description="Disordered" evidence="1">
    <location>
        <begin position="38"/>
        <end position="61"/>
    </location>
</feature>
<name>A0ABS5Q896_9PROT</name>
<dbReference type="Proteomes" id="UP000766336">
    <property type="component" value="Unassembled WGS sequence"/>
</dbReference>
<protein>
    <recommendedName>
        <fullName evidence="5">DUF4398 domain-containing protein</fullName>
    </recommendedName>
</protein>
<accession>A0ABS5Q896</accession>
<dbReference type="EMBL" id="JAHCDA010000001">
    <property type="protein sequence ID" value="MBS7809909.1"/>
    <property type="molecule type" value="Genomic_DNA"/>
</dbReference>
<keyword evidence="4" id="KW-1185">Reference proteome</keyword>
<sequence length="159" mass="16805">MIRILVLAALLVPALAQAHSGSRFETIAQLAQADSVRELQRSRANPDQPPGVAAQRRDQAEVDAASLDDAAGQLRGALTALRTGRAGPANEFLERAETRLLTRDTSPARAGEAVSGGPIGHIARARAAILGNDRASAQREIEAALAAIDRPLRPSRQPR</sequence>
<organism evidence="3 4">
    <name type="scientific">Roseococcus pinisoli</name>
    <dbReference type="NCBI Taxonomy" id="2835040"/>
    <lineage>
        <taxon>Bacteria</taxon>
        <taxon>Pseudomonadati</taxon>
        <taxon>Pseudomonadota</taxon>
        <taxon>Alphaproteobacteria</taxon>
        <taxon>Acetobacterales</taxon>
        <taxon>Roseomonadaceae</taxon>
        <taxon>Roseococcus</taxon>
    </lineage>
</organism>
<comment type="caution">
    <text evidence="3">The sequence shown here is derived from an EMBL/GenBank/DDBJ whole genome shotgun (WGS) entry which is preliminary data.</text>
</comment>
<evidence type="ECO:0000313" key="3">
    <source>
        <dbReference type="EMBL" id="MBS7809909.1"/>
    </source>
</evidence>
<feature type="signal peptide" evidence="2">
    <location>
        <begin position="1"/>
        <end position="18"/>
    </location>
</feature>
<proteinExistence type="predicted"/>
<keyword evidence="2" id="KW-0732">Signal</keyword>
<evidence type="ECO:0000313" key="4">
    <source>
        <dbReference type="Proteomes" id="UP000766336"/>
    </source>
</evidence>
<feature type="chain" id="PRO_5046510691" description="DUF4398 domain-containing protein" evidence="2">
    <location>
        <begin position="19"/>
        <end position="159"/>
    </location>
</feature>